<comment type="similarity">
    <text evidence="2">Belongs to the DUOXA family.</text>
</comment>
<feature type="transmembrane region" description="Helical" evidence="7">
    <location>
        <begin position="205"/>
        <end position="228"/>
    </location>
</feature>
<keyword evidence="6" id="KW-0325">Glycoprotein</keyword>
<feature type="transmembrane region" description="Helical" evidence="7">
    <location>
        <begin position="20"/>
        <end position="41"/>
    </location>
</feature>
<dbReference type="EMBL" id="OY882858">
    <property type="protein sequence ID" value="CAK6432278.1"/>
    <property type="molecule type" value="Genomic_DNA"/>
</dbReference>
<dbReference type="PANTHER" id="PTHR31158">
    <property type="entry name" value="DUAL OXIDASE 2"/>
    <property type="match status" value="1"/>
</dbReference>
<accession>A0ABN9Z488</accession>
<keyword evidence="9" id="KW-1185">Reference proteome</keyword>
<organism evidence="8 9">
    <name type="scientific">Pipistrellus nathusii</name>
    <name type="common">Nathusius' pipistrelle</name>
    <dbReference type="NCBI Taxonomy" id="59473"/>
    <lineage>
        <taxon>Eukaryota</taxon>
        <taxon>Metazoa</taxon>
        <taxon>Chordata</taxon>
        <taxon>Craniata</taxon>
        <taxon>Vertebrata</taxon>
        <taxon>Euteleostomi</taxon>
        <taxon>Mammalia</taxon>
        <taxon>Eutheria</taxon>
        <taxon>Laurasiatheria</taxon>
        <taxon>Chiroptera</taxon>
        <taxon>Yangochiroptera</taxon>
        <taxon>Vespertilionidae</taxon>
        <taxon>Pipistrellus</taxon>
    </lineage>
</organism>
<dbReference type="Proteomes" id="UP001314169">
    <property type="component" value="Chromosome 1"/>
</dbReference>
<gene>
    <name evidence="8" type="ORF">MPIPNATIZW_LOCUS584</name>
</gene>
<evidence type="ECO:0000256" key="2">
    <source>
        <dbReference type="ARBA" id="ARBA00009816"/>
    </source>
</evidence>
<evidence type="ECO:0000256" key="3">
    <source>
        <dbReference type="ARBA" id="ARBA00022692"/>
    </source>
</evidence>
<feature type="transmembrane region" description="Helical" evidence="7">
    <location>
        <begin position="53"/>
        <end position="74"/>
    </location>
</feature>
<name>A0ABN9Z488_PIPNA</name>
<evidence type="ECO:0008006" key="10">
    <source>
        <dbReference type="Google" id="ProtNLM"/>
    </source>
</evidence>
<keyword evidence="3 7" id="KW-0812">Transmembrane</keyword>
<evidence type="ECO:0000256" key="6">
    <source>
        <dbReference type="ARBA" id="ARBA00023180"/>
    </source>
</evidence>
<evidence type="ECO:0000256" key="5">
    <source>
        <dbReference type="ARBA" id="ARBA00023136"/>
    </source>
</evidence>
<keyword evidence="4 7" id="KW-1133">Transmembrane helix</keyword>
<dbReference type="PANTHER" id="PTHR31158:SF2">
    <property type="entry name" value="DUAL OXIDASE MATURATION FACTOR 2"/>
    <property type="match status" value="1"/>
</dbReference>
<dbReference type="Pfam" id="PF10204">
    <property type="entry name" value="DuoxA"/>
    <property type="match status" value="1"/>
</dbReference>
<evidence type="ECO:0000256" key="7">
    <source>
        <dbReference type="SAM" id="Phobius"/>
    </source>
</evidence>
<feature type="transmembrane region" description="Helical" evidence="7">
    <location>
        <begin position="179"/>
        <end position="198"/>
    </location>
</feature>
<dbReference type="InterPro" id="IPR018469">
    <property type="entry name" value="Dual_oxidase_maturation_fac"/>
</dbReference>
<evidence type="ECO:0000313" key="9">
    <source>
        <dbReference type="Proteomes" id="UP001314169"/>
    </source>
</evidence>
<evidence type="ECO:0000313" key="8">
    <source>
        <dbReference type="EMBL" id="CAK6432278.1"/>
    </source>
</evidence>
<proteinExistence type="inferred from homology"/>
<protein>
    <recommendedName>
        <fullName evidence="10">Dual oxidase maturation factor 2</fullName>
    </recommendedName>
</protein>
<comment type="subcellular location">
    <subcellularLocation>
        <location evidence="1">Membrane</location>
        <topology evidence="1">Multi-pass membrane protein</topology>
    </subcellularLocation>
</comment>
<sequence>MTLWDGELPFYPQSRRAAGYSVPLLIVILVFLTLAASFLLILPGIRGHSRWFWLVRVLLSLFIGAEIVAVHFSAEWAVGRANANTSYKAFSAARVRALVGLHVGLEGINITLTGTPVQQLNETIDYNEQFSWRLGEDYAEEYEEALERGLPDPVLYLAEKFTPSSPCGLYRQYRLAGHYASATLWVAFCLWLLSNALLSMPAPLYGGLALLATGAFALFAVLAFASIASAPLCPLRLGASAIASHYGAAFWVTLATGVLCLLLGGAVVGLHCTKPSALRTFLDQSVKNGGNQAREGSALSLNNPFYKQSEASGATISTNL</sequence>
<reference evidence="8" key="1">
    <citation type="submission" date="2023-12" db="EMBL/GenBank/DDBJ databases">
        <authorList>
            <person name="Brown T."/>
        </authorList>
    </citation>
    <scope>NUCLEOTIDE SEQUENCE</scope>
</reference>
<feature type="transmembrane region" description="Helical" evidence="7">
    <location>
        <begin position="248"/>
        <end position="270"/>
    </location>
</feature>
<keyword evidence="5 7" id="KW-0472">Membrane</keyword>
<evidence type="ECO:0000256" key="1">
    <source>
        <dbReference type="ARBA" id="ARBA00004141"/>
    </source>
</evidence>
<evidence type="ECO:0000256" key="4">
    <source>
        <dbReference type="ARBA" id="ARBA00022989"/>
    </source>
</evidence>